<keyword evidence="1" id="KW-1133">Transmembrane helix</keyword>
<dbReference type="HOGENOM" id="CLU_078152_0_0_5"/>
<gene>
    <name evidence="2" type="ordered locus">PHZ_c1948</name>
</gene>
<keyword evidence="1" id="KW-0812">Transmembrane</keyword>
<reference evidence="2 3" key="1">
    <citation type="journal article" date="2008" name="BMC Genomics">
        <title>Complete genome of Phenylobacterium zucineum - a novel facultative intracellular bacterium isolated from human erythroleukemia cell line K562.</title>
        <authorList>
            <person name="Luo Y."/>
            <person name="Xu X."/>
            <person name="Ding Z."/>
            <person name="Liu Z."/>
            <person name="Zhang B."/>
            <person name="Yan Z."/>
            <person name="Sun J."/>
            <person name="Hu S."/>
            <person name="Hu X."/>
        </authorList>
    </citation>
    <scope>NUCLEOTIDE SEQUENCE [LARGE SCALE GENOMIC DNA]</scope>
    <source>
        <strain evidence="2 3">HLK1</strain>
    </source>
</reference>
<feature type="transmembrane region" description="Helical" evidence="1">
    <location>
        <begin position="152"/>
        <end position="177"/>
    </location>
</feature>
<dbReference type="RefSeq" id="WP_012522501.1">
    <property type="nucleotide sequence ID" value="NC_011144.1"/>
</dbReference>
<evidence type="ECO:0000256" key="1">
    <source>
        <dbReference type="SAM" id="Phobius"/>
    </source>
</evidence>
<protein>
    <recommendedName>
        <fullName evidence="4">Glycerophosphoryl diester phosphodiesterase membrane domain-containing protein</fullName>
    </recommendedName>
</protein>
<evidence type="ECO:0000313" key="2">
    <source>
        <dbReference type="EMBL" id="ACG78359.1"/>
    </source>
</evidence>
<keyword evidence="1" id="KW-0472">Membrane</keyword>
<keyword evidence="3" id="KW-1185">Reference proteome</keyword>
<dbReference type="eggNOG" id="ENOG5032X2M">
    <property type="taxonomic scope" value="Bacteria"/>
</dbReference>
<sequence length="302" mass="32092">MAGFSATDAALEGFRITKERPRKLLAASVFVFLVSVLGVFIEVNMPPEAHAALAALSGQETLESGPLFEALTILSPLLLFGLLVQCMMAAAIYRVLLRGETGSIRLFRIGGDEIRLMALALIYVVLFIFLMAAAVLFAVLAATLSSPLGQGAMVFTGTIAWVFALGVIVWVGVRMSLAPVITFERRKLAILDSWPITRGQFWRLTGAYILALSCIVVVALLALMVFLPVAGIVVVASGGSLAEVAEIVQPTEPTLSAYFHPLRVAYMVLSSLFNALWYAVIAAPGAYAYRALTAGAPAPAAS</sequence>
<feature type="transmembrane region" description="Helical" evidence="1">
    <location>
        <begin position="73"/>
        <end position="96"/>
    </location>
</feature>
<feature type="transmembrane region" description="Helical" evidence="1">
    <location>
        <begin position="208"/>
        <end position="236"/>
    </location>
</feature>
<dbReference type="EMBL" id="CP000747">
    <property type="protein sequence ID" value="ACG78359.1"/>
    <property type="molecule type" value="Genomic_DNA"/>
</dbReference>
<dbReference type="STRING" id="450851.PHZ_c1948"/>
<dbReference type="KEGG" id="pzu:PHZ_c1948"/>
<name>B4RDG9_PHEZH</name>
<dbReference type="OrthoDB" id="7617808at2"/>
<organism evidence="2 3">
    <name type="scientific">Phenylobacterium zucineum (strain HLK1)</name>
    <dbReference type="NCBI Taxonomy" id="450851"/>
    <lineage>
        <taxon>Bacteria</taxon>
        <taxon>Pseudomonadati</taxon>
        <taxon>Pseudomonadota</taxon>
        <taxon>Alphaproteobacteria</taxon>
        <taxon>Caulobacterales</taxon>
        <taxon>Caulobacteraceae</taxon>
        <taxon>Phenylobacterium</taxon>
    </lineage>
</organism>
<dbReference type="AlphaFoldDB" id="B4RDG9"/>
<evidence type="ECO:0000313" key="3">
    <source>
        <dbReference type="Proteomes" id="UP000001868"/>
    </source>
</evidence>
<dbReference type="Proteomes" id="UP000001868">
    <property type="component" value="Chromosome"/>
</dbReference>
<accession>B4RDG9</accession>
<proteinExistence type="predicted"/>
<feature type="transmembrane region" description="Helical" evidence="1">
    <location>
        <begin position="264"/>
        <end position="283"/>
    </location>
</feature>
<evidence type="ECO:0008006" key="4">
    <source>
        <dbReference type="Google" id="ProtNLM"/>
    </source>
</evidence>
<feature type="transmembrane region" description="Helical" evidence="1">
    <location>
        <begin position="24"/>
        <end position="41"/>
    </location>
</feature>
<feature type="transmembrane region" description="Helical" evidence="1">
    <location>
        <begin position="116"/>
        <end position="140"/>
    </location>
</feature>